<sequence>MSKRNRAVVSLLLASSLWGCGPEAMAEPVEGSEPGAEQEVALATVNQELLSAGEFYWDQYRTSATAMGSMYDRVCFLSRMTGNFAGGGESIHAFTTGGSWYLGGSSMQEGVGASAQCAYVPYGTYSDESYWWQHTSPNYPIYMGSATNRVCFLTGISGGFRGWGEWVHVYVSGGSWYLSGNSQQTGVAARARCVSVNSYSNESYWHQNQKYATYLSPAAGKTCALTYVQGHFRGGGESVNIFQSGGSWYLGGSSMQHDVAAKARCF</sequence>
<evidence type="ECO:0000313" key="2">
    <source>
        <dbReference type="EMBL" id="REG26541.1"/>
    </source>
</evidence>
<comment type="caution">
    <text evidence="2">The sequence shown here is derived from an EMBL/GenBank/DDBJ whole genome shotgun (WGS) entry which is preliminary data.</text>
</comment>
<feature type="chain" id="PRO_5045698954" evidence="1">
    <location>
        <begin position="27"/>
        <end position="266"/>
    </location>
</feature>
<protein>
    <submittedName>
        <fullName evidence="2">Uncharacterized protein</fullName>
    </submittedName>
</protein>
<evidence type="ECO:0000256" key="1">
    <source>
        <dbReference type="SAM" id="SignalP"/>
    </source>
</evidence>
<reference evidence="2 3" key="1">
    <citation type="submission" date="2018-08" db="EMBL/GenBank/DDBJ databases">
        <title>Genomic Encyclopedia of Archaeal and Bacterial Type Strains, Phase II (KMG-II): from individual species to whole genera.</title>
        <authorList>
            <person name="Goeker M."/>
        </authorList>
    </citation>
    <scope>NUCLEOTIDE SEQUENCE [LARGE SCALE GENOMIC DNA]</scope>
    <source>
        <strain evidence="2 3">DSM 2261</strain>
    </source>
</reference>
<dbReference type="EMBL" id="QUMU01000011">
    <property type="protein sequence ID" value="REG26541.1"/>
    <property type="molecule type" value="Genomic_DNA"/>
</dbReference>
<accession>A0ABX9JSS6</accession>
<proteinExistence type="predicted"/>
<keyword evidence="3" id="KW-1185">Reference proteome</keyword>
<keyword evidence="1" id="KW-0732">Signal</keyword>
<organism evidence="2 3">
    <name type="scientific">Archangium gephyra</name>
    <dbReference type="NCBI Taxonomy" id="48"/>
    <lineage>
        <taxon>Bacteria</taxon>
        <taxon>Pseudomonadati</taxon>
        <taxon>Myxococcota</taxon>
        <taxon>Myxococcia</taxon>
        <taxon>Myxococcales</taxon>
        <taxon>Cystobacterineae</taxon>
        <taxon>Archangiaceae</taxon>
        <taxon>Archangium</taxon>
    </lineage>
</organism>
<dbReference type="RefSeq" id="WP_147333098.1">
    <property type="nucleotide sequence ID" value="NZ_CP011509.1"/>
</dbReference>
<dbReference type="Proteomes" id="UP000256345">
    <property type="component" value="Unassembled WGS sequence"/>
</dbReference>
<evidence type="ECO:0000313" key="3">
    <source>
        <dbReference type="Proteomes" id="UP000256345"/>
    </source>
</evidence>
<feature type="signal peptide" evidence="1">
    <location>
        <begin position="1"/>
        <end position="26"/>
    </location>
</feature>
<name>A0ABX9JSS6_9BACT</name>
<gene>
    <name evidence="2" type="ORF">ATI61_11190</name>
</gene>